<dbReference type="InterPro" id="IPR002401">
    <property type="entry name" value="Cyt_P450_E_grp-I"/>
</dbReference>
<dbReference type="GO" id="GO:0004497">
    <property type="term" value="F:monooxygenase activity"/>
    <property type="evidence" value="ECO:0007669"/>
    <property type="project" value="UniProtKB-KW"/>
</dbReference>
<evidence type="ECO:0000256" key="4">
    <source>
        <dbReference type="ARBA" id="ARBA00022692"/>
    </source>
</evidence>
<evidence type="ECO:0000256" key="1">
    <source>
        <dbReference type="ARBA" id="ARBA00004167"/>
    </source>
</evidence>
<dbReference type="InterPro" id="IPR001128">
    <property type="entry name" value="Cyt_P450"/>
</dbReference>
<dbReference type="FunFam" id="1.10.630.10:FF:000026">
    <property type="entry name" value="Cytochrome P450 82C4"/>
    <property type="match status" value="1"/>
</dbReference>
<evidence type="ECO:0000256" key="6">
    <source>
        <dbReference type="ARBA" id="ARBA00022989"/>
    </source>
</evidence>
<keyword evidence="4 12" id="KW-0812">Transmembrane</keyword>
<evidence type="ECO:0000313" key="13">
    <source>
        <dbReference type="EMBL" id="KAJ4784075.1"/>
    </source>
</evidence>
<evidence type="ECO:0000256" key="2">
    <source>
        <dbReference type="ARBA" id="ARBA00010617"/>
    </source>
</evidence>
<keyword evidence="3 10" id="KW-0349">Heme</keyword>
<reference evidence="13" key="1">
    <citation type="submission" date="2022-08" db="EMBL/GenBank/DDBJ databases">
        <authorList>
            <person name="Marques A."/>
        </authorList>
    </citation>
    <scope>NUCLEOTIDE SEQUENCE</scope>
    <source>
        <strain evidence="13">RhyPub2mFocal</strain>
        <tissue evidence="13">Leaves</tissue>
    </source>
</reference>
<evidence type="ECO:0000313" key="14">
    <source>
        <dbReference type="Proteomes" id="UP001140206"/>
    </source>
</evidence>
<proteinExistence type="inferred from homology"/>
<keyword evidence="7 11" id="KW-0560">Oxidoreductase</keyword>
<dbReference type="PANTHER" id="PTHR47947">
    <property type="entry name" value="CYTOCHROME P450 82C3-RELATED"/>
    <property type="match status" value="1"/>
</dbReference>
<dbReference type="PRINTS" id="PR00385">
    <property type="entry name" value="P450"/>
</dbReference>
<feature type="transmembrane region" description="Helical" evidence="12">
    <location>
        <begin position="12"/>
        <end position="32"/>
    </location>
</feature>
<accession>A0AAV8EVC5</accession>
<comment type="cofactor">
    <cofactor evidence="10">
        <name>heme</name>
        <dbReference type="ChEBI" id="CHEBI:30413"/>
    </cofactor>
</comment>
<evidence type="ECO:0000256" key="7">
    <source>
        <dbReference type="ARBA" id="ARBA00023002"/>
    </source>
</evidence>
<dbReference type="GO" id="GO:0016020">
    <property type="term" value="C:membrane"/>
    <property type="evidence" value="ECO:0007669"/>
    <property type="project" value="UniProtKB-SubCell"/>
</dbReference>
<evidence type="ECO:0000256" key="8">
    <source>
        <dbReference type="ARBA" id="ARBA00023004"/>
    </source>
</evidence>
<dbReference type="GO" id="GO:0020037">
    <property type="term" value="F:heme binding"/>
    <property type="evidence" value="ECO:0007669"/>
    <property type="project" value="InterPro"/>
</dbReference>
<dbReference type="EMBL" id="JAMFTS010000002">
    <property type="protein sequence ID" value="KAJ4784075.1"/>
    <property type="molecule type" value="Genomic_DNA"/>
</dbReference>
<dbReference type="PRINTS" id="PR00463">
    <property type="entry name" value="EP450I"/>
</dbReference>
<dbReference type="PANTHER" id="PTHR47947:SF62">
    <property type="entry name" value="CYTOCHROME P450, FAMILY 81, SUBFAMILY D, POLYPEPTIDE 5"/>
    <property type="match status" value="1"/>
</dbReference>
<dbReference type="GO" id="GO:0005506">
    <property type="term" value="F:iron ion binding"/>
    <property type="evidence" value="ECO:0007669"/>
    <property type="project" value="InterPro"/>
</dbReference>
<dbReference type="SUPFAM" id="SSF48264">
    <property type="entry name" value="Cytochrome P450"/>
    <property type="match status" value="1"/>
</dbReference>
<comment type="similarity">
    <text evidence="2 11">Belongs to the cytochrome P450 family.</text>
</comment>
<keyword evidence="9 12" id="KW-0472">Membrane</keyword>
<evidence type="ECO:0000256" key="5">
    <source>
        <dbReference type="ARBA" id="ARBA00022723"/>
    </source>
</evidence>
<gene>
    <name evidence="13" type="ORF">LUZ62_035321</name>
</gene>
<keyword evidence="14" id="KW-1185">Reference proteome</keyword>
<dbReference type="Proteomes" id="UP001140206">
    <property type="component" value="Chromosome 2"/>
</dbReference>
<keyword evidence="5 10" id="KW-0479">Metal-binding</keyword>
<dbReference type="PROSITE" id="PS00086">
    <property type="entry name" value="CYTOCHROME_P450"/>
    <property type="match status" value="1"/>
</dbReference>
<feature type="binding site" description="axial binding residue" evidence="10">
    <location>
        <position position="448"/>
    </location>
    <ligand>
        <name>heme</name>
        <dbReference type="ChEBI" id="CHEBI:30413"/>
    </ligand>
    <ligandPart>
        <name>Fe</name>
        <dbReference type="ChEBI" id="CHEBI:18248"/>
    </ligandPart>
</feature>
<sequence>MAGLLQLMDNLSVNIVVSFFLLVSITALLHYLNKNNKKKLPPSPPALPVLGHLHLLKKPLHRTLIDISSRYGPITFLRFGSRPALVISSHTLAEQCFTNHDMSFSNRVQLPSVMMPDTIGTSNYSSHWRNMRQIVSVELLSNQQLQATSITRAEEIKDMVHHLFQSHKSHEKAEGPNCYRRLDFRKTIFELMMNVMLMLIGGKRFYGDKIEDVEETRKFREAVAGWFELSGAANAEDFMPLLRILDLQGVMKKMKRVTELNEEMAQKIIDEHRQEAIGKRKTMIGSMLELGKKDPEKYSDFVIRNIAISVLLGGTETSANTIEWAMAQLVNNPDVLQKVTAEIDAQVGNQRLIQESDMNHLHYFHCIISETLRLYPAGPLLLPHESREEISLRGYEIPKGTMLLVNVYQIQRDPEIWEEPMKFKPERFEDGRSNGKWMAPFGMGRRRCPGEALAMREVGVVLGALIQCFDWQRIGSELIDLTEGSGLSIPMATPLEVMYRPRKIMTDVLLQLSG</sequence>
<name>A0AAV8EVC5_9POAL</name>
<dbReference type="GO" id="GO:0016705">
    <property type="term" value="F:oxidoreductase activity, acting on paired donors, with incorporation or reduction of molecular oxygen"/>
    <property type="evidence" value="ECO:0007669"/>
    <property type="project" value="InterPro"/>
</dbReference>
<evidence type="ECO:0000256" key="3">
    <source>
        <dbReference type="ARBA" id="ARBA00022617"/>
    </source>
</evidence>
<dbReference type="Gene3D" id="1.10.630.10">
    <property type="entry name" value="Cytochrome P450"/>
    <property type="match status" value="1"/>
</dbReference>
<dbReference type="Pfam" id="PF00067">
    <property type="entry name" value="p450"/>
    <property type="match status" value="1"/>
</dbReference>
<protein>
    <submittedName>
        <fullName evidence="13">Cytochrome P450</fullName>
    </submittedName>
</protein>
<organism evidence="13 14">
    <name type="scientific">Rhynchospora pubera</name>
    <dbReference type="NCBI Taxonomy" id="906938"/>
    <lineage>
        <taxon>Eukaryota</taxon>
        <taxon>Viridiplantae</taxon>
        <taxon>Streptophyta</taxon>
        <taxon>Embryophyta</taxon>
        <taxon>Tracheophyta</taxon>
        <taxon>Spermatophyta</taxon>
        <taxon>Magnoliopsida</taxon>
        <taxon>Liliopsida</taxon>
        <taxon>Poales</taxon>
        <taxon>Cyperaceae</taxon>
        <taxon>Cyperoideae</taxon>
        <taxon>Rhynchosporeae</taxon>
        <taxon>Rhynchospora</taxon>
    </lineage>
</organism>
<dbReference type="InterPro" id="IPR017972">
    <property type="entry name" value="Cyt_P450_CS"/>
</dbReference>
<dbReference type="InterPro" id="IPR050651">
    <property type="entry name" value="Plant_Cytochrome_P450_Monoox"/>
</dbReference>
<evidence type="ECO:0000256" key="10">
    <source>
        <dbReference type="PIRSR" id="PIRSR602401-1"/>
    </source>
</evidence>
<keyword evidence="8 10" id="KW-0408">Iron</keyword>
<dbReference type="AlphaFoldDB" id="A0AAV8EVC5"/>
<comment type="caution">
    <text evidence="13">The sequence shown here is derived from an EMBL/GenBank/DDBJ whole genome shotgun (WGS) entry which is preliminary data.</text>
</comment>
<evidence type="ECO:0000256" key="12">
    <source>
        <dbReference type="SAM" id="Phobius"/>
    </source>
</evidence>
<dbReference type="InterPro" id="IPR036396">
    <property type="entry name" value="Cyt_P450_sf"/>
</dbReference>
<evidence type="ECO:0000256" key="11">
    <source>
        <dbReference type="RuleBase" id="RU000461"/>
    </source>
</evidence>
<keyword evidence="6 12" id="KW-1133">Transmembrane helix</keyword>
<evidence type="ECO:0000256" key="9">
    <source>
        <dbReference type="ARBA" id="ARBA00023136"/>
    </source>
</evidence>
<keyword evidence="11" id="KW-0503">Monooxygenase</keyword>
<comment type="subcellular location">
    <subcellularLocation>
        <location evidence="1">Membrane</location>
        <topology evidence="1">Single-pass membrane protein</topology>
    </subcellularLocation>
</comment>